<proteinExistence type="predicted"/>
<evidence type="ECO:0000256" key="3">
    <source>
        <dbReference type="ARBA" id="ARBA00022618"/>
    </source>
</evidence>
<dbReference type="InterPro" id="IPR011922">
    <property type="entry name" value="Cell_div_FtsL"/>
</dbReference>
<evidence type="ECO:0000256" key="5">
    <source>
        <dbReference type="ARBA" id="ARBA00022989"/>
    </source>
</evidence>
<evidence type="ECO:0000256" key="7">
    <source>
        <dbReference type="ARBA" id="ARBA00023306"/>
    </source>
</evidence>
<protein>
    <submittedName>
        <fullName evidence="8">Cell division protein FtsL</fullName>
    </submittedName>
</protein>
<name>A0A7T3RBV0_9SPIR</name>
<sequence length="99" mass="11240">MKQGISSIFKTMGLFLLALSIPGLLILNAVQSKKFKEQEDSVLELEEKQSEFVEQNKKLITEIGVLSSSDRIEKVAENELGMRKAESNEIVRVEMRNKK</sequence>
<dbReference type="EMBL" id="CP064936">
    <property type="protein sequence ID" value="QQA00259.1"/>
    <property type="molecule type" value="Genomic_DNA"/>
</dbReference>
<comment type="subcellular location">
    <subcellularLocation>
        <location evidence="1">Cell membrane</location>
        <topology evidence="1">Single-pass type II membrane protein</topology>
    </subcellularLocation>
</comment>
<evidence type="ECO:0000313" key="9">
    <source>
        <dbReference type="Proteomes" id="UP000595224"/>
    </source>
</evidence>
<reference evidence="8 9" key="1">
    <citation type="submission" date="2020-11" db="EMBL/GenBank/DDBJ databases">
        <title>Treponema Peruensis nv. sp., first commensal Treponema isolated from human feces.</title>
        <authorList>
            <person name="Belkhou C."/>
            <person name="Raes J."/>
        </authorList>
    </citation>
    <scope>NUCLEOTIDE SEQUENCE [LARGE SCALE GENOMIC DNA]</scope>
    <source>
        <strain evidence="8 9">RCC2812</strain>
    </source>
</reference>
<evidence type="ECO:0000256" key="6">
    <source>
        <dbReference type="ARBA" id="ARBA00023136"/>
    </source>
</evidence>
<gene>
    <name evidence="8" type="ORF">IWA51_08225</name>
</gene>
<keyword evidence="7" id="KW-0131">Cell cycle</keyword>
<dbReference type="RefSeq" id="WP_177528977.1">
    <property type="nucleotide sequence ID" value="NZ_CBCSHE010000001.1"/>
</dbReference>
<evidence type="ECO:0000256" key="1">
    <source>
        <dbReference type="ARBA" id="ARBA00004401"/>
    </source>
</evidence>
<evidence type="ECO:0000256" key="2">
    <source>
        <dbReference type="ARBA" id="ARBA00022475"/>
    </source>
</evidence>
<keyword evidence="6" id="KW-0472">Membrane</keyword>
<dbReference type="AlphaFoldDB" id="A0A7T3RBV0"/>
<keyword evidence="9" id="KW-1185">Reference proteome</keyword>
<keyword evidence="4" id="KW-0812">Transmembrane</keyword>
<accession>A0A7T3RBV0</accession>
<dbReference type="KEGG" id="tper:IWA51_08225"/>
<evidence type="ECO:0000256" key="4">
    <source>
        <dbReference type="ARBA" id="ARBA00022692"/>
    </source>
</evidence>
<keyword evidence="5" id="KW-1133">Transmembrane helix</keyword>
<dbReference type="Pfam" id="PF04999">
    <property type="entry name" value="FtsL"/>
    <property type="match status" value="1"/>
</dbReference>
<keyword evidence="3 8" id="KW-0132">Cell division</keyword>
<dbReference type="Proteomes" id="UP000595224">
    <property type="component" value="Chromosome"/>
</dbReference>
<keyword evidence="2" id="KW-1003">Cell membrane</keyword>
<organism evidence="8 9">
    <name type="scientific">Treponema peruense</name>
    <dbReference type="NCBI Taxonomy" id="2787628"/>
    <lineage>
        <taxon>Bacteria</taxon>
        <taxon>Pseudomonadati</taxon>
        <taxon>Spirochaetota</taxon>
        <taxon>Spirochaetia</taxon>
        <taxon>Spirochaetales</taxon>
        <taxon>Treponemataceae</taxon>
        <taxon>Treponema</taxon>
    </lineage>
</organism>
<evidence type="ECO:0000313" key="8">
    <source>
        <dbReference type="EMBL" id="QQA00259.1"/>
    </source>
</evidence>
<dbReference type="GO" id="GO:0051301">
    <property type="term" value="P:cell division"/>
    <property type="evidence" value="ECO:0007669"/>
    <property type="project" value="UniProtKB-KW"/>
</dbReference>